<dbReference type="PANTHER" id="PTHR11076:SF33">
    <property type="entry name" value="DNA POLYMERASE KAPPA"/>
    <property type="match status" value="1"/>
</dbReference>
<dbReference type="Gene3D" id="3.40.1170.60">
    <property type="match status" value="1"/>
</dbReference>
<gene>
    <name evidence="5" type="primary">umuC_1</name>
    <name evidence="5" type="ORF">NCTC13456_02190</name>
</gene>
<dbReference type="InterPro" id="IPR001126">
    <property type="entry name" value="UmuC"/>
</dbReference>
<dbReference type="AlphaFoldDB" id="A0A376GJ52"/>
<dbReference type="Gene3D" id="3.30.70.270">
    <property type="match status" value="1"/>
</dbReference>
<keyword evidence="2" id="KW-0227">DNA damage</keyword>
<dbReference type="InterPro" id="IPR017961">
    <property type="entry name" value="DNA_pol_Y-fam_little_finger"/>
</dbReference>
<dbReference type="InterPro" id="IPR025188">
    <property type="entry name" value="DUF4113"/>
</dbReference>
<name>A0A376GJ52_9FLAO</name>
<evidence type="ECO:0000256" key="3">
    <source>
        <dbReference type="ARBA" id="ARBA00023236"/>
    </source>
</evidence>
<proteinExistence type="inferred from homology"/>
<dbReference type="SUPFAM" id="SSF100879">
    <property type="entry name" value="Lesion bypass DNA polymerase (Y-family), little finger domain"/>
    <property type="match status" value="1"/>
</dbReference>
<sequence>MYALVDCNNFYASCERVFNPTLNGKPVVVLSNNDGCVIARSNEAKDLGIPMGAPAFEYENNFRLNKINVFSSNYALYADMSNRVMMILKSYCPDIEIYSIDESFLLFKGFDNYDLVKYAQEIKQKIYTITKIPVCIGIAPTKALAKVANRIAKKFPKHHNGVYMIDSKEKINKALKWLKCEDIWGIGRRLAKRLAFIGCKNAYDFTLLSDEYIKRNFSIVELRLKKELLGESVLKLDEVQRKKSIATTRSFEKTINDYENLKERVSTFAVSCAEKLRKEQSKCNIITVFVMTNRFDEKQSFVSNSLSTTLDFDSNSSIVLSKSALFLLDKLVPAEGKVPDYKKAGVIVSAITPDNQAQMNLFHTESPKHKALMSVMDQLNANYGDHMLKLASQDVRRKWKMKQERLSPCYTTRFTDILNVY</sequence>
<dbReference type="GO" id="GO:0042276">
    <property type="term" value="P:error-prone translesion synthesis"/>
    <property type="evidence" value="ECO:0007669"/>
    <property type="project" value="TreeGrafter"/>
</dbReference>
<dbReference type="STRING" id="343874.GCA_000805695_00060"/>
<dbReference type="Pfam" id="PF13438">
    <property type="entry name" value="DUF4113"/>
    <property type="match status" value="1"/>
</dbReference>
<evidence type="ECO:0000259" key="4">
    <source>
        <dbReference type="PROSITE" id="PS50173"/>
    </source>
</evidence>
<dbReference type="Pfam" id="PF11799">
    <property type="entry name" value="IMS_C"/>
    <property type="match status" value="1"/>
</dbReference>
<dbReference type="Pfam" id="PF00817">
    <property type="entry name" value="IMS"/>
    <property type="match status" value="1"/>
</dbReference>
<dbReference type="InterPro" id="IPR043502">
    <property type="entry name" value="DNA/RNA_pol_sf"/>
</dbReference>
<dbReference type="GO" id="GO:0003684">
    <property type="term" value="F:damaged DNA binding"/>
    <property type="evidence" value="ECO:0007669"/>
    <property type="project" value="InterPro"/>
</dbReference>
<dbReference type="SUPFAM" id="SSF56672">
    <property type="entry name" value="DNA/RNA polymerases"/>
    <property type="match status" value="1"/>
</dbReference>
<dbReference type="CDD" id="cd01700">
    <property type="entry name" value="PolY_Pol_V_umuC"/>
    <property type="match status" value="1"/>
</dbReference>
<dbReference type="Proteomes" id="UP000254737">
    <property type="component" value="Unassembled WGS sequence"/>
</dbReference>
<dbReference type="GO" id="GO:0009432">
    <property type="term" value="P:SOS response"/>
    <property type="evidence" value="ECO:0007669"/>
    <property type="project" value="UniProtKB-KW"/>
</dbReference>
<dbReference type="EMBL" id="UFXS01000001">
    <property type="protein sequence ID" value="STD58566.1"/>
    <property type="molecule type" value="Genomic_DNA"/>
</dbReference>
<comment type="similarity">
    <text evidence="1">Belongs to the DNA polymerase type-Y family.</text>
</comment>
<dbReference type="Gene3D" id="3.30.1490.100">
    <property type="entry name" value="DNA polymerase, Y-family, little finger domain"/>
    <property type="match status" value="1"/>
</dbReference>
<evidence type="ECO:0000256" key="1">
    <source>
        <dbReference type="ARBA" id="ARBA00010945"/>
    </source>
</evidence>
<dbReference type="PANTHER" id="PTHR11076">
    <property type="entry name" value="DNA REPAIR POLYMERASE UMUC / TRANSFERASE FAMILY MEMBER"/>
    <property type="match status" value="1"/>
</dbReference>
<keyword evidence="3" id="KW-0742">SOS response</keyword>
<organism evidence="5 6">
    <name type="scientific">Empedobacter falsenii</name>
    <dbReference type="NCBI Taxonomy" id="343874"/>
    <lineage>
        <taxon>Bacteria</taxon>
        <taxon>Pseudomonadati</taxon>
        <taxon>Bacteroidota</taxon>
        <taxon>Flavobacteriia</taxon>
        <taxon>Flavobacteriales</taxon>
        <taxon>Weeksellaceae</taxon>
        <taxon>Empedobacter</taxon>
    </lineage>
</organism>
<dbReference type="GO" id="GO:0003887">
    <property type="term" value="F:DNA-directed DNA polymerase activity"/>
    <property type="evidence" value="ECO:0007669"/>
    <property type="project" value="UniProtKB-KW"/>
</dbReference>
<accession>A0A376GJ52</accession>
<dbReference type="InterPro" id="IPR036775">
    <property type="entry name" value="DNA_pol_Y-fam_lit_finger_sf"/>
</dbReference>
<feature type="domain" description="UmuC" evidence="4">
    <location>
        <begin position="2"/>
        <end position="187"/>
    </location>
</feature>
<protein>
    <submittedName>
        <fullName evidence="5">DNA polymerase V subunit UmuC</fullName>
    </submittedName>
</protein>
<keyword evidence="2" id="KW-0741">SOS mutagenesis</keyword>
<evidence type="ECO:0000313" key="5">
    <source>
        <dbReference type="EMBL" id="STD58566.1"/>
    </source>
</evidence>
<dbReference type="PROSITE" id="PS50173">
    <property type="entry name" value="UMUC"/>
    <property type="match status" value="1"/>
</dbReference>
<evidence type="ECO:0000256" key="2">
    <source>
        <dbReference type="ARBA" id="ARBA00023199"/>
    </source>
</evidence>
<dbReference type="GO" id="GO:0006281">
    <property type="term" value="P:DNA repair"/>
    <property type="evidence" value="ECO:0007669"/>
    <property type="project" value="InterPro"/>
</dbReference>
<dbReference type="InterPro" id="IPR050116">
    <property type="entry name" value="DNA_polymerase-Y"/>
</dbReference>
<dbReference type="InterPro" id="IPR043128">
    <property type="entry name" value="Rev_trsase/Diguanyl_cyclase"/>
</dbReference>
<reference evidence="5 6" key="1">
    <citation type="submission" date="2018-06" db="EMBL/GenBank/DDBJ databases">
        <authorList>
            <consortium name="Pathogen Informatics"/>
            <person name="Doyle S."/>
        </authorList>
    </citation>
    <scope>NUCLEOTIDE SEQUENCE [LARGE SCALE GENOMIC DNA]</scope>
    <source>
        <strain evidence="5 6">NCTC13456</strain>
    </source>
</reference>
<evidence type="ECO:0000313" key="6">
    <source>
        <dbReference type="Proteomes" id="UP000254737"/>
    </source>
</evidence>